<dbReference type="PANTHER" id="PTHR33332">
    <property type="entry name" value="REVERSE TRANSCRIPTASE DOMAIN-CONTAINING PROTEIN"/>
    <property type="match status" value="1"/>
</dbReference>
<keyword evidence="2" id="KW-1185">Reference proteome</keyword>
<evidence type="ECO:0008006" key="3">
    <source>
        <dbReference type="Google" id="ProtNLM"/>
    </source>
</evidence>
<accession>A0A5J4NX58</accession>
<sequence>MTATASAAAEELANFHSTVFRPKECLTLKLHPLLSPTVALQDMTVNAESVILILLGLNTKKSPGAEKITLLILKQCARSLYTSLTDLFNLSLNCSMVPMDWKCGTITSIFIGGDRSDVSNYRPVPLLPVIFKLLERLHMQHHKLYVNWWNAEHMNWRITEGTTLRPFVQSCDPSALQIDLDRIECWSEDWSLPLNDRKCAHMSLGGDSENLFVIYGAQSVVDITKVDLKKYLGIWLSSGLSFSYHHQLAAKRGLVTLGMIKRTFPRIDKRAFHTLYRVHIRPLLEYANQVVFTGLKKNILTIEHVQRVATKMVIGLVQQFFTLVGDNSRRGHDKKLYKL</sequence>
<dbReference type="Proteomes" id="UP000324629">
    <property type="component" value="Unassembled WGS sequence"/>
</dbReference>
<comment type="caution">
    <text evidence="1">The sequence shown here is derived from an EMBL/GenBank/DDBJ whole genome shotgun (WGS) entry which is preliminary data.</text>
</comment>
<proteinExistence type="predicted"/>
<protein>
    <recommendedName>
        <fullName evidence="3">Reverse transcriptase domain-containing protein</fullName>
    </recommendedName>
</protein>
<dbReference type="AlphaFoldDB" id="A0A5J4NX58"/>
<gene>
    <name evidence="1" type="ORF">DEA37_0007411</name>
</gene>
<evidence type="ECO:0000313" key="2">
    <source>
        <dbReference type="Proteomes" id="UP000324629"/>
    </source>
</evidence>
<name>A0A5J4NX58_9TREM</name>
<evidence type="ECO:0000313" key="1">
    <source>
        <dbReference type="EMBL" id="KAA3680206.1"/>
    </source>
</evidence>
<dbReference type="PRINTS" id="PR01345">
    <property type="entry name" value="CERVTRCPTASE"/>
</dbReference>
<organism evidence="1 2">
    <name type="scientific">Paragonimus westermani</name>
    <dbReference type="NCBI Taxonomy" id="34504"/>
    <lineage>
        <taxon>Eukaryota</taxon>
        <taxon>Metazoa</taxon>
        <taxon>Spiralia</taxon>
        <taxon>Lophotrochozoa</taxon>
        <taxon>Platyhelminthes</taxon>
        <taxon>Trematoda</taxon>
        <taxon>Digenea</taxon>
        <taxon>Plagiorchiida</taxon>
        <taxon>Troglotremata</taxon>
        <taxon>Troglotrematidae</taxon>
        <taxon>Paragonimus</taxon>
    </lineage>
</organism>
<reference evidence="1 2" key="1">
    <citation type="journal article" date="2019" name="Gigascience">
        <title>Whole-genome sequence of the oriental lung fluke Paragonimus westermani.</title>
        <authorList>
            <person name="Oey H."/>
            <person name="Zakrzewski M."/>
            <person name="Narain K."/>
            <person name="Devi K.R."/>
            <person name="Agatsuma T."/>
            <person name="Nawaratna S."/>
            <person name="Gobert G.N."/>
            <person name="Jones M.K."/>
            <person name="Ragan M.A."/>
            <person name="McManus D.P."/>
            <person name="Krause L."/>
        </authorList>
    </citation>
    <scope>NUCLEOTIDE SEQUENCE [LARGE SCALE GENOMIC DNA]</scope>
    <source>
        <strain evidence="1 2">IND2009</strain>
    </source>
</reference>
<dbReference type="EMBL" id="QNGE01000506">
    <property type="protein sequence ID" value="KAA3680206.1"/>
    <property type="molecule type" value="Genomic_DNA"/>
</dbReference>